<dbReference type="Proteomes" id="UP001140096">
    <property type="component" value="Unassembled WGS sequence"/>
</dbReference>
<comment type="caution">
    <text evidence="1">The sequence shown here is derived from an EMBL/GenBank/DDBJ whole genome shotgun (WGS) entry which is preliminary data.</text>
</comment>
<protein>
    <submittedName>
        <fullName evidence="1">Uncharacterized protein</fullName>
    </submittedName>
</protein>
<keyword evidence="2" id="KW-1185">Reference proteome</keyword>
<proteinExistence type="predicted"/>
<accession>A0ACC1LIN4</accession>
<dbReference type="EMBL" id="JANBUP010001011">
    <property type="protein sequence ID" value="KAJ2809174.1"/>
    <property type="molecule type" value="Genomic_DNA"/>
</dbReference>
<evidence type="ECO:0000313" key="1">
    <source>
        <dbReference type="EMBL" id="KAJ2809174.1"/>
    </source>
</evidence>
<evidence type="ECO:0000313" key="2">
    <source>
        <dbReference type="Proteomes" id="UP001140096"/>
    </source>
</evidence>
<gene>
    <name evidence="1" type="ORF">H4S07_003258</name>
</gene>
<reference evidence="1" key="1">
    <citation type="submission" date="2022-07" db="EMBL/GenBank/DDBJ databases">
        <title>Phylogenomic reconstructions and comparative analyses of Kickxellomycotina fungi.</title>
        <authorList>
            <person name="Reynolds N.K."/>
            <person name="Stajich J.E."/>
            <person name="Barry K."/>
            <person name="Grigoriev I.V."/>
            <person name="Crous P."/>
            <person name="Smith M.E."/>
        </authorList>
    </citation>
    <scope>NUCLEOTIDE SEQUENCE</scope>
    <source>
        <strain evidence="1">CBS 102833</strain>
    </source>
</reference>
<name>A0ACC1LIN4_9FUNG</name>
<sequence>MPISSPIPDVKIPVVDITSLFFELAQARVDAAIAAGGAMEDEPPLLVDGITGRSLRFTEIKKQSLAIAHTLKERGLCSRPDTQTVAVFSPTDISFCCIHYGTLMAAGVYTALAPDLSTAEVARRLAEVKPTFVFVAAELIPVLLAACNLAGLDIDQEHIILVSGSCTGYTTLSSICSETDTSLFEPYAIADVEEQRSKVAIIIYTSGTTGDAKGVVITHGNLANMYTMAGGYSARTTQEDAVSSVSEWPKPSRVLSALPLSFIYGHSVLCYQSLATGDCIVQLPTFDAATYLETIERYKIERLSGTPSILHGLFCCTARVAEGTVAFVDAPSRTYDISSVKVVGCGGAALANSRRERYLEYFGSVPIVIGYGQTESCGTIAGGWWQKPVPGAVGVLYPNSKAKVIDAEGQETAAFGEMCVAGPHLTRGYVGGQKSPVDADGFLHTGDYARIDTGGNVFLRCRMADLIYSAQGPISPVDIESALFEHLSVEDCAVVGEGVRGQARPVAYVVPVPALRTPGLFADLELWIREKTGLSIVCREVDEIPKSPAGKVIRHLLGQV</sequence>
<organism evidence="1 2">
    <name type="scientific">Coemansia furcata</name>
    <dbReference type="NCBI Taxonomy" id="417177"/>
    <lineage>
        <taxon>Eukaryota</taxon>
        <taxon>Fungi</taxon>
        <taxon>Fungi incertae sedis</taxon>
        <taxon>Zoopagomycota</taxon>
        <taxon>Kickxellomycotina</taxon>
        <taxon>Kickxellomycetes</taxon>
        <taxon>Kickxellales</taxon>
        <taxon>Kickxellaceae</taxon>
        <taxon>Coemansia</taxon>
    </lineage>
</organism>